<dbReference type="InParanoid" id="A0A165FI13"/>
<protein>
    <submittedName>
        <fullName evidence="1">Uncharacterized protein</fullName>
    </submittedName>
</protein>
<dbReference type="Proteomes" id="UP000076842">
    <property type="component" value="Unassembled WGS sequence"/>
</dbReference>
<evidence type="ECO:0000313" key="2">
    <source>
        <dbReference type="Proteomes" id="UP000076842"/>
    </source>
</evidence>
<evidence type="ECO:0000313" key="1">
    <source>
        <dbReference type="EMBL" id="KZT56777.1"/>
    </source>
</evidence>
<gene>
    <name evidence="1" type="ORF">CALCODRAFT_301178</name>
</gene>
<accession>A0A165FI13</accession>
<dbReference type="EMBL" id="KV423972">
    <property type="protein sequence ID" value="KZT56777.1"/>
    <property type="molecule type" value="Genomic_DNA"/>
</dbReference>
<reference evidence="1 2" key="1">
    <citation type="journal article" date="2016" name="Mol. Biol. Evol.">
        <title>Comparative Genomics of Early-Diverging Mushroom-Forming Fungi Provides Insights into the Origins of Lignocellulose Decay Capabilities.</title>
        <authorList>
            <person name="Nagy L.G."/>
            <person name="Riley R."/>
            <person name="Tritt A."/>
            <person name="Adam C."/>
            <person name="Daum C."/>
            <person name="Floudas D."/>
            <person name="Sun H."/>
            <person name="Yadav J.S."/>
            <person name="Pangilinan J."/>
            <person name="Larsson K.H."/>
            <person name="Matsuura K."/>
            <person name="Barry K."/>
            <person name="Labutti K."/>
            <person name="Kuo R."/>
            <person name="Ohm R.A."/>
            <person name="Bhattacharya S.S."/>
            <person name="Shirouzu T."/>
            <person name="Yoshinaga Y."/>
            <person name="Martin F.M."/>
            <person name="Grigoriev I.V."/>
            <person name="Hibbett D.S."/>
        </authorList>
    </citation>
    <scope>NUCLEOTIDE SEQUENCE [LARGE SCALE GENOMIC DNA]</scope>
    <source>
        <strain evidence="1 2">HHB12733</strain>
    </source>
</reference>
<dbReference type="AlphaFoldDB" id="A0A165FI13"/>
<name>A0A165FI13_9BASI</name>
<proteinExistence type="predicted"/>
<keyword evidence="2" id="KW-1185">Reference proteome</keyword>
<organism evidence="1 2">
    <name type="scientific">Calocera cornea HHB12733</name>
    <dbReference type="NCBI Taxonomy" id="1353952"/>
    <lineage>
        <taxon>Eukaryota</taxon>
        <taxon>Fungi</taxon>
        <taxon>Dikarya</taxon>
        <taxon>Basidiomycota</taxon>
        <taxon>Agaricomycotina</taxon>
        <taxon>Dacrymycetes</taxon>
        <taxon>Dacrymycetales</taxon>
        <taxon>Dacrymycetaceae</taxon>
        <taxon>Calocera</taxon>
    </lineage>
</organism>
<sequence>MTDSHGQEVVFKRCFVCPGRRCEPWIVRDSGRRERGEGLAQCVKNREEQWLVQLKMRRRKWLGVDVLGYEDGMRSA</sequence>